<protein>
    <submittedName>
        <fullName evidence="2">Cyclic nucleotide-binding domain-containing protein</fullName>
    </submittedName>
</protein>
<dbReference type="EMBL" id="JBFAUK010000051">
    <property type="protein sequence ID" value="MEV5511120.1"/>
    <property type="molecule type" value="Genomic_DNA"/>
</dbReference>
<dbReference type="Proteomes" id="UP001552594">
    <property type="component" value="Unassembled WGS sequence"/>
</dbReference>
<dbReference type="InterPro" id="IPR014710">
    <property type="entry name" value="RmlC-like_jellyroll"/>
</dbReference>
<feature type="domain" description="Cyclic nucleotide-binding" evidence="1">
    <location>
        <begin position="6"/>
        <end position="75"/>
    </location>
</feature>
<evidence type="ECO:0000313" key="3">
    <source>
        <dbReference type="Proteomes" id="UP001552594"/>
    </source>
</evidence>
<proteinExistence type="predicted"/>
<sequence>MARAGVFGALPKDRRERLMALGRQVAFPADARIFAEGDPADRFWIVHTGTVALDLQVPGRRPVVIETVGPNELLGWSWICPPREWHLGAEASSPVRAWEFDAEPVLRMCAEDPVFDHALLTYVVSVIGNRLRLARTRLLDLYGPRSGGLHS</sequence>
<gene>
    <name evidence="2" type="ORF">AB0L16_32685</name>
</gene>
<evidence type="ECO:0000313" key="2">
    <source>
        <dbReference type="EMBL" id="MEV5511120.1"/>
    </source>
</evidence>
<dbReference type="SUPFAM" id="SSF51206">
    <property type="entry name" value="cAMP-binding domain-like"/>
    <property type="match status" value="1"/>
</dbReference>
<dbReference type="Pfam" id="PF00027">
    <property type="entry name" value="cNMP_binding"/>
    <property type="match status" value="1"/>
</dbReference>
<dbReference type="InterPro" id="IPR018490">
    <property type="entry name" value="cNMP-bd_dom_sf"/>
</dbReference>
<reference evidence="2 3" key="1">
    <citation type="submission" date="2024-06" db="EMBL/GenBank/DDBJ databases">
        <title>The Natural Products Discovery Center: Release of the First 8490 Sequenced Strains for Exploring Actinobacteria Biosynthetic Diversity.</title>
        <authorList>
            <person name="Kalkreuter E."/>
            <person name="Kautsar S.A."/>
            <person name="Yang D."/>
            <person name="Bader C.D."/>
            <person name="Teijaro C.N."/>
            <person name="Fluegel L."/>
            <person name="Davis C.M."/>
            <person name="Simpson J.R."/>
            <person name="Lauterbach L."/>
            <person name="Steele A.D."/>
            <person name="Gui C."/>
            <person name="Meng S."/>
            <person name="Li G."/>
            <person name="Viehrig K."/>
            <person name="Ye F."/>
            <person name="Su P."/>
            <person name="Kiefer A.F."/>
            <person name="Nichols A."/>
            <person name="Cepeda A.J."/>
            <person name="Yan W."/>
            <person name="Fan B."/>
            <person name="Jiang Y."/>
            <person name="Adhikari A."/>
            <person name="Zheng C.-J."/>
            <person name="Schuster L."/>
            <person name="Cowan T.M."/>
            <person name="Smanski M.J."/>
            <person name="Chevrette M.G."/>
            <person name="De Carvalho L.P.S."/>
            <person name="Shen B."/>
        </authorList>
    </citation>
    <scope>NUCLEOTIDE SEQUENCE [LARGE SCALE GENOMIC DNA]</scope>
    <source>
        <strain evidence="2 3">NPDC052347</strain>
    </source>
</reference>
<organism evidence="2 3">
    <name type="scientific">Streptomyces orinoci</name>
    <name type="common">Streptoverticillium orinoci</name>
    <dbReference type="NCBI Taxonomy" id="67339"/>
    <lineage>
        <taxon>Bacteria</taxon>
        <taxon>Bacillati</taxon>
        <taxon>Actinomycetota</taxon>
        <taxon>Actinomycetes</taxon>
        <taxon>Kitasatosporales</taxon>
        <taxon>Streptomycetaceae</taxon>
        <taxon>Streptomyces</taxon>
    </lineage>
</organism>
<dbReference type="InterPro" id="IPR000595">
    <property type="entry name" value="cNMP-bd_dom"/>
</dbReference>
<comment type="caution">
    <text evidence="2">The sequence shown here is derived from an EMBL/GenBank/DDBJ whole genome shotgun (WGS) entry which is preliminary data.</text>
</comment>
<dbReference type="Gene3D" id="2.60.120.10">
    <property type="entry name" value="Jelly Rolls"/>
    <property type="match status" value="1"/>
</dbReference>
<dbReference type="CDD" id="cd00038">
    <property type="entry name" value="CAP_ED"/>
    <property type="match status" value="1"/>
</dbReference>
<dbReference type="RefSeq" id="WP_109279480.1">
    <property type="nucleotide sequence ID" value="NZ_JBFAUK010000051.1"/>
</dbReference>
<dbReference type="SMART" id="SM00100">
    <property type="entry name" value="cNMP"/>
    <property type="match status" value="1"/>
</dbReference>
<evidence type="ECO:0000259" key="1">
    <source>
        <dbReference type="PROSITE" id="PS50042"/>
    </source>
</evidence>
<name>A0ABV3KBA7_STRON</name>
<dbReference type="PROSITE" id="PS50042">
    <property type="entry name" value="CNMP_BINDING_3"/>
    <property type="match status" value="1"/>
</dbReference>
<keyword evidence="3" id="KW-1185">Reference proteome</keyword>
<accession>A0ABV3KBA7</accession>